<dbReference type="InterPro" id="IPR023271">
    <property type="entry name" value="Aquaporin-like"/>
</dbReference>
<dbReference type="PROSITE" id="PS00221">
    <property type="entry name" value="MIP"/>
    <property type="match status" value="1"/>
</dbReference>
<dbReference type="InterPro" id="IPR034294">
    <property type="entry name" value="Aquaporin_transptr"/>
</dbReference>
<accession>A0A7W8J6A8</accession>
<comment type="similarity">
    <text evidence="6">Belongs to the MIP/aquaporin (TC 1.A.8) family.</text>
</comment>
<feature type="transmembrane region" description="Helical" evidence="7">
    <location>
        <begin position="152"/>
        <end position="176"/>
    </location>
</feature>
<reference evidence="8 9" key="1">
    <citation type="submission" date="2020-08" db="EMBL/GenBank/DDBJ databases">
        <title>Genomic Encyclopedia of Type Strains, Phase IV (KMG-V): Genome sequencing to study the core and pangenomes of soil and plant-associated prokaryotes.</title>
        <authorList>
            <person name="Whitman W."/>
        </authorList>
    </citation>
    <scope>NUCLEOTIDE SEQUENCE [LARGE SCALE GENOMIC DNA]</scope>
    <source>
        <strain evidence="8 9">M8US30</strain>
    </source>
</reference>
<dbReference type="PRINTS" id="PR00783">
    <property type="entry name" value="MINTRINSICP"/>
</dbReference>
<keyword evidence="5 7" id="KW-0472">Membrane</keyword>
<evidence type="ECO:0000256" key="1">
    <source>
        <dbReference type="ARBA" id="ARBA00004141"/>
    </source>
</evidence>
<dbReference type="EMBL" id="JACHDZ010000002">
    <property type="protein sequence ID" value="MBB5343434.1"/>
    <property type="molecule type" value="Genomic_DNA"/>
</dbReference>
<dbReference type="GO" id="GO:0016020">
    <property type="term" value="C:membrane"/>
    <property type="evidence" value="ECO:0007669"/>
    <property type="project" value="UniProtKB-SubCell"/>
</dbReference>
<evidence type="ECO:0000256" key="2">
    <source>
        <dbReference type="ARBA" id="ARBA00022448"/>
    </source>
</evidence>
<dbReference type="SUPFAM" id="SSF81338">
    <property type="entry name" value="Aquaporin-like"/>
    <property type="match status" value="1"/>
</dbReference>
<keyword evidence="4 7" id="KW-1133">Transmembrane helix</keyword>
<evidence type="ECO:0000256" key="7">
    <source>
        <dbReference type="SAM" id="Phobius"/>
    </source>
</evidence>
<dbReference type="PANTHER" id="PTHR45724">
    <property type="entry name" value="AQUAPORIN NIP2-1"/>
    <property type="match status" value="1"/>
</dbReference>
<evidence type="ECO:0000313" key="9">
    <source>
        <dbReference type="Proteomes" id="UP000569092"/>
    </source>
</evidence>
<proteinExistence type="inferred from homology"/>
<evidence type="ECO:0000313" key="8">
    <source>
        <dbReference type="EMBL" id="MBB5343434.1"/>
    </source>
</evidence>
<keyword evidence="3 6" id="KW-0812">Transmembrane</keyword>
<dbReference type="PANTHER" id="PTHR45724:SF13">
    <property type="entry name" value="AQUAPORIN NIP1-1-RELATED"/>
    <property type="match status" value="1"/>
</dbReference>
<evidence type="ECO:0000256" key="3">
    <source>
        <dbReference type="ARBA" id="ARBA00022692"/>
    </source>
</evidence>
<dbReference type="Gene3D" id="1.20.1080.10">
    <property type="entry name" value="Glycerol uptake facilitator protein"/>
    <property type="match status" value="1"/>
</dbReference>
<feature type="transmembrane region" description="Helical" evidence="7">
    <location>
        <begin position="35"/>
        <end position="60"/>
    </location>
</feature>
<feature type="transmembrane region" description="Helical" evidence="7">
    <location>
        <begin position="127"/>
        <end position="145"/>
    </location>
</feature>
<evidence type="ECO:0000256" key="6">
    <source>
        <dbReference type="RuleBase" id="RU000477"/>
    </source>
</evidence>
<dbReference type="Pfam" id="PF00230">
    <property type="entry name" value="MIP"/>
    <property type="match status" value="1"/>
</dbReference>
<feature type="transmembrane region" description="Helical" evidence="7">
    <location>
        <begin position="9"/>
        <end position="29"/>
    </location>
</feature>
<dbReference type="Proteomes" id="UP000569092">
    <property type="component" value="Unassembled WGS sequence"/>
</dbReference>
<keyword evidence="2 6" id="KW-0813">Transport</keyword>
<dbReference type="AlphaFoldDB" id="A0A7W8J6A8"/>
<protein>
    <submittedName>
        <fullName evidence="8">Glycerol uptake facilitator-like aquaporin</fullName>
    </submittedName>
</protein>
<sequence>MKPTLLRKIVAEFIGTLMLLAAVVGSGIMGERLAAGNVALALLANTIATGAALVAIILAFGSTSGAHLNPAVTLADAWQGGLAWRETPAYIAAQIAGAFAGVATAHRMFGLALFTASTHVRTGPAQLFSEFIATFGLLSVIWGCAKHRPSAVPFAVGAYITAAYWFTASTSFANPAVTVARSVTNTFAGIRPADTAGFVAAQLSGAAVATLLFRWLIPSLRTEASAVMVEHDIQ</sequence>
<dbReference type="InterPro" id="IPR000425">
    <property type="entry name" value="MIP"/>
</dbReference>
<dbReference type="InterPro" id="IPR022357">
    <property type="entry name" value="MIP_CS"/>
</dbReference>
<evidence type="ECO:0000256" key="5">
    <source>
        <dbReference type="ARBA" id="ARBA00023136"/>
    </source>
</evidence>
<organism evidence="8 9">
    <name type="scientific">Tunturiibacter lichenicola</name>
    <dbReference type="NCBI Taxonomy" id="2051959"/>
    <lineage>
        <taxon>Bacteria</taxon>
        <taxon>Pseudomonadati</taxon>
        <taxon>Acidobacteriota</taxon>
        <taxon>Terriglobia</taxon>
        <taxon>Terriglobales</taxon>
        <taxon>Acidobacteriaceae</taxon>
        <taxon>Tunturiibacter</taxon>
    </lineage>
</organism>
<dbReference type="GO" id="GO:0015267">
    <property type="term" value="F:channel activity"/>
    <property type="evidence" value="ECO:0007669"/>
    <property type="project" value="InterPro"/>
</dbReference>
<evidence type="ECO:0000256" key="4">
    <source>
        <dbReference type="ARBA" id="ARBA00022989"/>
    </source>
</evidence>
<comment type="caution">
    <text evidence="8">The sequence shown here is derived from an EMBL/GenBank/DDBJ whole genome shotgun (WGS) entry which is preliminary data.</text>
</comment>
<name>A0A7W8J6A8_9BACT</name>
<gene>
    <name evidence="8" type="ORF">HDF10_001409</name>
</gene>
<comment type="subcellular location">
    <subcellularLocation>
        <location evidence="1">Membrane</location>
        <topology evidence="1">Multi-pass membrane protein</topology>
    </subcellularLocation>
</comment>
<feature type="transmembrane region" description="Helical" evidence="7">
    <location>
        <begin position="89"/>
        <end position="115"/>
    </location>
</feature>
<feature type="transmembrane region" description="Helical" evidence="7">
    <location>
        <begin position="196"/>
        <end position="217"/>
    </location>
</feature>